<evidence type="ECO:0000256" key="9">
    <source>
        <dbReference type="ARBA" id="ARBA00023136"/>
    </source>
</evidence>
<feature type="transmembrane region" description="Helical" evidence="12">
    <location>
        <begin position="21"/>
        <end position="41"/>
    </location>
</feature>
<keyword evidence="9 12" id="KW-0472">Membrane</keyword>
<keyword evidence="14" id="KW-1185">Reference proteome</keyword>
<keyword evidence="3 12" id="KW-0812">Transmembrane</keyword>
<gene>
    <name evidence="13" type="ORF">AB3X52_14735</name>
</gene>
<dbReference type="RefSeq" id="WP_367994850.1">
    <property type="nucleotide sequence ID" value="NZ_JBFPJR010000028.1"/>
</dbReference>
<evidence type="ECO:0000256" key="6">
    <source>
        <dbReference type="ARBA" id="ARBA00023002"/>
    </source>
</evidence>
<proteinExistence type="predicted"/>
<keyword evidence="2" id="KW-1003">Cell membrane</keyword>
<evidence type="ECO:0000256" key="2">
    <source>
        <dbReference type="ARBA" id="ARBA00022475"/>
    </source>
</evidence>
<keyword evidence="8" id="KW-0350">Heme biosynthesis</keyword>
<comment type="caution">
    <text evidence="13">The sequence shown here is derived from an EMBL/GenBank/DDBJ whole genome shotgun (WGS) entry which is preliminary data.</text>
</comment>
<evidence type="ECO:0000256" key="3">
    <source>
        <dbReference type="ARBA" id="ARBA00022692"/>
    </source>
</evidence>
<comment type="pathway">
    <text evidence="11">Porphyrin-containing compound metabolism.</text>
</comment>
<evidence type="ECO:0000256" key="8">
    <source>
        <dbReference type="ARBA" id="ARBA00023133"/>
    </source>
</evidence>
<keyword evidence="6" id="KW-0560">Oxidoreductase</keyword>
<evidence type="ECO:0000256" key="4">
    <source>
        <dbReference type="ARBA" id="ARBA00022723"/>
    </source>
</evidence>
<feature type="transmembrane region" description="Helical" evidence="12">
    <location>
        <begin position="240"/>
        <end position="259"/>
    </location>
</feature>
<sequence>MTAPAAVRRIDLAGWVKPLGWAALVANCVLVVTGGAVRLTSSGLGCPTWPRCTDRGLTPHGELNVHSAIEFSNRLLTYPLVIIAILTFVAAWQSGRRDLRNVALLAALGIPAQAVVGGISVLTDLNPWVVSLHLVCSMAIIGLTVLFLWRVYAPAAPVVRGPVVLLAWANFAVAWLVLYAGTVVTGAGPHAGDADSPRNGLDPLQMSQVHADLVCLFIGLTVGLLIASYALKAPAATRQAAWVLLAVELAQAAIGWVQYFTDLPIVLVMFHMLGAALISAAVTWVLLRIRHAAAE</sequence>
<keyword evidence="5 12" id="KW-1133">Transmembrane helix</keyword>
<dbReference type="Pfam" id="PF02628">
    <property type="entry name" value="COX15-CtaA"/>
    <property type="match status" value="1"/>
</dbReference>
<accession>A0ABV3T111</accession>
<reference evidence="13 14" key="1">
    <citation type="submission" date="2024-07" db="EMBL/GenBank/DDBJ databases">
        <authorList>
            <person name="Lee S."/>
            <person name="Kang M."/>
        </authorList>
    </citation>
    <scope>NUCLEOTIDE SEQUENCE [LARGE SCALE GENOMIC DNA]</scope>
    <source>
        <strain evidence="13 14">DS6</strain>
    </source>
</reference>
<evidence type="ECO:0000313" key="13">
    <source>
        <dbReference type="EMBL" id="MEX0428881.1"/>
    </source>
</evidence>
<keyword evidence="4" id="KW-0479">Metal-binding</keyword>
<dbReference type="PANTHER" id="PTHR35457:SF1">
    <property type="entry name" value="HEME A SYNTHASE"/>
    <property type="match status" value="1"/>
</dbReference>
<dbReference type="Proteomes" id="UP001556631">
    <property type="component" value="Unassembled WGS sequence"/>
</dbReference>
<evidence type="ECO:0000256" key="5">
    <source>
        <dbReference type="ARBA" id="ARBA00022989"/>
    </source>
</evidence>
<dbReference type="InterPro" id="IPR003780">
    <property type="entry name" value="COX15/CtaA_fam"/>
</dbReference>
<feature type="transmembrane region" description="Helical" evidence="12">
    <location>
        <begin position="104"/>
        <end position="122"/>
    </location>
</feature>
<dbReference type="InterPro" id="IPR050450">
    <property type="entry name" value="COX15/CtaA_HemeA_synthase"/>
</dbReference>
<keyword evidence="10" id="KW-1015">Disulfide bond</keyword>
<evidence type="ECO:0000256" key="1">
    <source>
        <dbReference type="ARBA" id="ARBA00004141"/>
    </source>
</evidence>
<feature type="transmembrane region" description="Helical" evidence="12">
    <location>
        <begin position="265"/>
        <end position="287"/>
    </location>
</feature>
<name>A0ABV3T111_9ACTN</name>
<keyword evidence="7" id="KW-0408">Iron</keyword>
<feature type="transmembrane region" description="Helical" evidence="12">
    <location>
        <begin position="163"/>
        <end position="189"/>
    </location>
</feature>
<feature type="transmembrane region" description="Helical" evidence="12">
    <location>
        <begin position="209"/>
        <end position="231"/>
    </location>
</feature>
<feature type="transmembrane region" description="Helical" evidence="12">
    <location>
        <begin position="128"/>
        <end position="151"/>
    </location>
</feature>
<feature type="transmembrane region" description="Helical" evidence="12">
    <location>
        <begin position="75"/>
        <end position="92"/>
    </location>
</feature>
<evidence type="ECO:0000256" key="10">
    <source>
        <dbReference type="ARBA" id="ARBA00023157"/>
    </source>
</evidence>
<evidence type="ECO:0000256" key="11">
    <source>
        <dbReference type="ARBA" id="ARBA00023444"/>
    </source>
</evidence>
<evidence type="ECO:0000256" key="12">
    <source>
        <dbReference type="SAM" id="Phobius"/>
    </source>
</evidence>
<evidence type="ECO:0000313" key="14">
    <source>
        <dbReference type="Proteomes" id="UP001556631"/>
    </source>
</evidence>
<protein>
    <submittedName>
        <fullName evidence="13">Heme A synthase</fullName>
    </submittedName>
</protein>
<comment type="subcellular location">
    <subcellularLocation>
        <location evidence="1">Membrane</location>
        <topology evidence="1">Multi-pass membrane protein</topology>
    </subcellularLocation>
</comment>
<evidence type="ECO:0000256" key="7">
    <source>
        <dbReference type="ARBA" id="ARBA00023004"/>
    </source>
</evidence>
<dbReference type="PANTHER" id="PTHR35457">
    <property type="entry name" value="HEME A SYNTHASE"/>
    <property type="match status" value="1"/>
</dbReference>
<organism evidence="13 14">
    <name type="scientific">Nocardioides eburneus</name>
    <dbReference type="NCBI Taxonomy" id="3231482"/>
    <lineage>
        <taxon>Bacteria</taxon>
        <taxon>Bacillati</taxon>
        <taxon>Actinomycetota</taxon>
        <taxon>Actinomycetes</taxon>
        <taxon>Propionibacteriales</taxon>
        <taxon>Nocardioidaceae</taxon>
        <taxon>Nocardioides</taxon>
    </lineage>
</organism>
<dbReference type="EMBL" id="JBFPJR010000028">
    <property type="protein sequence ID" value="MEX0428881.1"/>
    <property type="molecule type" value="Genomic_DNA"/>
</dbReference>